<dbReference type="VEuPathDB" id="FungiDB:PAAG_08964"/>
<proteinExistence type="predicted"/>
<dbReference type="Proteomes" id="UP000002059">
    <property type="component" value="Partially assembled WGS sequence"/>
</dbReference>
<dbReference type="PANTHER" id="PTHR35140">
    <property type="entry name" value="MITOTIC CHECK POINT PROTEIN BFA1"/>
    <property type="match status" value="1"/>
</dbReference>
<accession>C1HDX1</accession>
<feature type="compositionally biased region" description="Polar residues" evidence="1">
    <location>
        <begin position="347"/>
        <end position="364"/>
    </location>
</feature>
<sequence length="1062" mass="115580">METSSPLRLRQTREAEESIECWDDDEDLQCNDDIQFRTVSAGTSVAGSSSLRQSGHRDSFSSRRSCRSDLDSNGGEEENWQLLLHDNDEGAMKDAIASAKSAGIPLPANVPRSALLGGTIKRLGGRKIKRAIGDDWSEDLEFPGVEGDLELKLNHKEAFPDSLLLLGSFPESSPSKFPDPDPFLSDSASPYPQRISSSNVTNLEQFRDTNDDSSFHDVPTIKIAKSRSQQTVLAKFAKKPSEEDDNFEADLEFPTNCETLKLSGRKDRVKSPEPSLDDFDAEWAEGSIGVRFGGTKREGLSNRSSTVSAMSPSPSSCLTAGSDDGLDGLLLPDGPLDLDQAIKKRQQSQLSHSPPTSVPKQQGPNLVPPPNDDFFSGIEIGDGEVFDSGKLTLNRNIICKTTRPISPARRTATSITFTNKPPAPPTTRIPRLSCHERPHSTQLEPVSESGAPLPKYRRPHSRLSGHSAHSSLSNISSPPAMSPPSMTPKTPSRRSPGNRNSVDNTIRGVPTTTTSQLLKAKRSAPALRNVHQAGIAPPIPRTPSRQDGAIVRPLPSSRPKTPTAEPRLPTGRRPPIPFLPPGASQNQSHHVNVKTPRHYRRTDSDSSSDPFSHPRSTSRLSNSNQDRPEAPGRNTFHFNLAPADTLPATVKQAITKPNRRRNFGDGSELDIFDDLPTSASHESKFVKHPIRYGAPRSVRSRLSQPNIVPPLMPMVQNNNPVPRPHTSPSKQEFTPRFARDTNASRNAREQRIASSGFAAAQSRDVTTLGLFSTNLKSPAAVAGSGMATTATTAVRQPPSFGVVRNRRVRGSGDVKPHLIKPLGTGVQEAKFVKGMRYNPTTYKWEGNENATLDFEPVPFPSPTRSHTHTHKQNYNFSKPKSPKPSPALITNINSTGVQVVGGMAFDPHRMCWLKINASATQSCKGNLTLAPDEEELLHGLDDLEDKLKTKSKPSNTAAGAQEALLDAIGIGSAGVEDKSGGSGGESSDEWPITEEFDVGPEFIRRQRAEEEKWRRKVGKWVCAEREGVGEGWRWAIRDLVRAETAVGGGGGQQQQQHQVGSG</sequence>
<dbReference type="OrthoDB" id="19159at2759"/>
<dbReference type="GO" id="GO:0005096">
    <property type="term" value="F:GTPase activator activity"/>
    <property type="evidence" value="ECO:0007669"/>
    <property type="project" value="InterPro"/>
</dbReference>
<feature type="region of interest" description="Disordered" evidence="1">
    <location>
        <begin position="863"/>
        <end position="885"/>
    </location>
</feature>
<dbReference type="HOGENOM" id="CLU_008906_0_0_1"/>
<dbReference type="RefSeq" id="XP_002789135.1">
    <property type="nucleotide sequence ID" value="XM_002789089.1"/>
</dbReference>
<keyword evidence="3" id="KW-1185">Reference proteome</keyword>
<feature type="compositionally biased region" description="Basic and acidic residues" evidence="1">
    <location>
        <begin position="55"/>
        <end position="70"/>
    </location>
</feature>
<dbReference type="EMBL" id="KN294047">
    <property type="protein sequence ID" value="EEH40115.1"/>
    <property type="molecule type" value="Genomic_DNA"/>
</dbReference>
<evidence type="ECO:0000313" key="2">
    <source>
        <dbReference type="EMBL" id="EEH40115.1"/>
    </source>
</evidence>
<dbReference type="InterPro" id="IPR034586">
    <property type="entry name" value="Bfa1/Byr4"/>
</dbReference>
<feature type="compositionally biased region" description="Low complexity" evidence="1">
    <location>
        <begin position="605"/>
        <end position="618"/>
    </location>
</feature>
<dbReference type="eggNOG" id="ENOG502QX1K">
    <property type="taxonomic scope" value="Eukaryota"/>
</dbReference>
<dbReference type="STRING" id="502779.C1HDX1"/>
<reference evidence="2 3" key="1">
    <citation type="journal article" date="2011" name="PLoS Genet.">
        <title>Comparative genomic analysis of human fungal pathogens causing paracoccidioidomycosis.</title>
        <authorList>
            <person name="Desjardins C.A."/>
            <person name="Champion M.D."/>
            <person name="Holder J.W."/>
            <person name="Muszewska A."/>
            <person name="Goldberg J."/>
            <person name="Bailao A.M."/>
            <person name="Brigido M.M."/>
            <person name="Ferreira M.E."/>
            <person name="Garcia A.M."/>
            <person name="Grynberg M."/>
            <person name="Gujja S."/>
            <person name="Heiman D.I."/>
            <person name="Henn M.R."/>
            <person name="Kodira C.D."/>
            <person name="Leon-Narvaez H."/>
            <person name="Longo L.V."/>
            <person name="Ma L.J."/>
            <person name="Malavazi I."/>
            <person name="Matsuo A.L."/>
            <person name="Morais F.V."/>
            <person name="Pereira M."/>
            <person name="Rodriguez-Brito S."/>
            <person name="Sakthikumar S."/>
            <person name="Salem-Izacc S.M."/>
            <person name="Sykes S.M."/>
            <person name="Teixeira M.M."/>
            <person name="Vallejo M.C."/>
            <person name="Walter M.E."/>
            <person name="Yandava C."/>
            <person name="Young S."/>
            <person name="Zeng Q."/>
            <person name="Zucker J."/>
            <person name="Felipe M.S."/>
            <person name="Goldman G.H."/>
            <person name="Haas B.J."/>
            <person name="McEwen J.G."/>
            <person name="Nino-Vega G."/>
            <person name="Puccia R."/>
            <person name="San-Blas G."/>
            <person name="Soares C.M."/>
            <person name="Birren B.W."/>
            <person name="Cuomo C.A."/>
        </authorList>
    </citation>
    <scope>NUCLEOTIDE SEQUENCE [LARGE SCALE GENOMIC DNA]</scope>
    <source>
        <strain evidence="3">ATCC MYA-826 / Pb01</strain>
    </source>
</reference>
<feature type="compositionally biased region" description="Low complexity" evidence="1">
    <location>
        <begin position="327"/>
        <end position="339"/>
    </location>
</feature>
<organism evidence="2 3">
    <name type="scientific">Paracoccidioides lutzii (strain ATCC MYA-826 / Pb01)</name>
    <name type="common">Paracoccidioides brasiliensis</name>
    <dbReference type="NCBI Taxonomy" id="502779"/>
    <lineage>
        <taxon>Eukaryota</taxon>
        <taxon>Fungi</taxon>
        <taxon>Dikarya</taxon>
        <taxon>Ascomycota</taxon>
        <taxon>Pezizomycotina</taxon>
        <taxon>Eurotiomycetes</taxon>
        <taxon>Eurotiomycetidae</taxon>
        <taxon>Onygenales</taxon>
        <taxon>Ajellomycetaceae</taxon>
        <taxon>Paracoccidioides</taxon>
    </lineage>
</organism>
<dbReference type="AlphaFoldDB" id="C1HDX1"/>
<evidence type="ECO:0000256" key="1">
    <source>
        <dbReference type="SAM" id="MobiDB-lite"/>
    </source>
</evidence>
<feature type="compositionally biased region" description="Basic residues" evidence="1">
    <location>
        <begin position="591"/>
        <end position="600"/>
    </location>
</feature>
<dbReference type="OMA" id="DWGEGSL"/>
<feature type="compositionally biased region" description="Acidic residues" evidence="1">
    <location>
        <begin position="986"/>
        <end position="997"/>
    </location>
</feature>
<name>C1HDX1_PARBA</name>
<feature type="region of interest" description="Disordered" evidence="1">
    <location>
        <begin position="294"/>
        <end position="370"/>
    </location>
</feature>
<dbReference type="GO" id="GO:0044732">
    <property type="term" value="C:mitotic spindle pole body"/>
    <property type="evidence" value="ECO:0007669"/>
    <property type="project" value="TreeGrafter"/>
</dbReference>
<protein>
    <recommendedName>
        <fullName evidence="4">Cytokinesis regulator (Byr4)</fullName>
    </recommendedName>
</protein>
<feature type="region of interest" description="Disordered" evidence="1">
    <location>
        <begin position="1"/>
        <end position="20"/>
    </location>
</feature>
<dbReference type="PANTHER" id="PTHR35140:SF1">
    <property type="entry name" value="MITOTIC CHECK POINT PROTEIN BFA1"/>
    <property type="match status" value="1"/>
</dbReference>
<feature type="compositionally biased region" description="Polar residues" evidence="1">
    <location>
        <begin position="497"/>
        <end position="517"/>
    </location>
</feature>
<evidence type="ECO:0000313" key="3">
    <source>
        <dbReference type="Proteomes" id="UP000002059"/>
    </source>
</evidence>
<dbReference type="GO" id="GO:1990334">
    <property type="term" value="C:Bfa1-Bub2 complex"/>
    <property type="evidence" value="ECO:0007669"/>
    <property type="project" value="InterPro"/>
</dbReference>
<feature type="region of interest" description="Disordered" evidence="1">
    <location>
        <begin position="42"/>
        <end position="75"/>
    </location>
</feature>
<evidence type="ECO:0008006" key="4">
    <source>
        <dbReference type="Google" id="ProtNLM"/>
    </source>
</evidence>
<feature type="compositionally biased region" description="Low complexity" evidence="1">
    <location>
        <begin position="304"/>
        <end position="316"/>
    </location>
</feature>
<dbReference type="GO" id="GO:0031578">
    <property type="term" value="P:mitotic spindle orientation checkpoint signaling"/>
    <property type="evidence" value="ECO:0007669"/>
    <property type="project" value="TreeGrafter"/>
</dbReference>
<dbReference type="KEGG" id="pbl:PAAG_08964"/>
<feature type="region of interest" description="Disordered" evidence="1">
    <location>
        <begin position="415"/>
        <end position="667"/>
    </location>
</feature>
<feature type="compositionally biased region" description="Low complexity" evidence="1">
    <location>
        <begin position="464"/>
        <end position="479"/>
    </location>
</feature>
<gene>
    <name evidence="2" type="ORF">PAAG_08964</name>
</gene>
<feature type="region of interest" description="Disordered" evidence="1">
    <location>
        <begin position="973"/>
        <end position="997"/>
    </location>
</feature>
<dbReference type="GeneID" id="9092336"/>